<dbReference type="Pfam" id="PF02156">
    <property type="entry name" value="Glyco_hydro_26"/>
    <property type="match status" value="1"/>
</dbReference>
<dbReference type="Proteomes" id="UP000679690">
    <property type="component" value="Unassembled WGS sequence"/>
</dbReference>
<dbReference type="PANTHER" id="PTHR40079:SF4">
    <property type="entry name" value="GH26 DOMAIN-CONTAINING PROTEIN-RELATED"/>
    <property type="match status" value="1"/>
</dbReference>
<keyword evidence="3 4" id="KW-0326">Glycosidase</keyword>
<accession>A0ABS3UZ83</accession>
<keyword evidence="9" id="KW-1185">Reference proteome</keyword>
<feature type="active site" description="Proton donor" evidence="4">
    <location>
        <position position="192"/>
    </location>
</feature>
<feature type="signal peptide" evidence="5">
    <location>
        <begin position="1"/>
        <end position="28"/>
    </location>
</feature>
<dbReference type="InterPro" id="IPR008979">
    <property type="entry name" value="Galactose-bd-like_sf"/>
</dbReference>
<dbReference type="PRINTS" id="PR00739">
    <property type="entry name" value="GLHYDRLASE26"/>
</dbReference>
<evidence type="ECO:0000259" key="6">
    <source>
        <dbReference type="PROSITE" id="PS50022"/>
    </source>
</evidence>
<comment type="caution">
    <text evidence="8">The sequence shown here is derived from an EMBL/GenBank/DDBJ whole genome shotgun (WGS) entry which is preliminary data.</text>
</comment>
<dbReference type="Gene3D" id="2.60.120.260">
    <property type="entry name" value="Galactose-binding domain-like"/>
    <property type="match status" value="1"/>
</dbReference>
<feature type="active site" description="Nucleophile" evidence="4">
    <location>
        <position position="296"/>
    </location>
</feature>
<dbReference type="InterPro" id="IPR017853">
    <property type="entry name" value="GH"/>
</dbReference>
<evidence type="ECO:0000256" key="3">
    <source>
        <dbReference type="ARBA" id="ARBA00023295"/>
    </source>
</evidence>
<feature type="domain" description="F5/8 type C" evidence="6">
    <location>
        <begin position="353"/>
        <end position="487"/>
    </location>
</feature>
<comment type="similarity">
    <text evidence="1 4">Belongs to the glycosyl hydrolase 26 family.</text>
</comment>
<keyword evidence="5" id="KW-0732">Signal</keyword>
<dbReference type="PANTHER" id="PTHR40079">
    <property type="entry name" value="MANNAN ENDO-1,4-BETA-MANNOSIDASE E-RELATED"/>
    <property type="match status" value="1"/>
</dbReference>
<name>A0ABS3UZ83_9ACTN</name>
<feature type="chain" id="PRO_5047132769" evidence="5">
    <location>
        <begin position="29"/>
        <end position="487"/>
    </location>
</feature>
<evidence type="ECO:0000259" key="7">
    <source>
        <dbReference type="PROSITE" id="PS51764"/>
    </source>
</evidence>
<dbReference type="InterPro" id="IPR022790">
    <property type="entry name" value="GH26_dom"/>
</dbReference>
<evidence type="ECO:0000313" key="9">
    <source>
        <dbReference type="Proteomes" id="UP000679690"/>
    </source>
</evidence>
<protein>
    <submittedName>
        <fullName evidence="8">Discoidin domain-containing protein</fullName>
    </submittedName>
</protein>
<dbReference type="InterPro" id="IPR000421">
    <property type="entry name" value="FA58C"/>
</dbReference>
<evidence type="ECO:0000256" key="4">
    <source>
        <dbReference type="PROSITE-ProRule" id="PRU01100"/>
    </source>
</evidence>
<keyword evidence="2 4" id="KW-0378">Hydrolase</keyword>
<gene>
    <name evidence="8" type="ORF">J5X75_41010</name>
</gene>
<dbReference type="Pfam" id="PF00754">
    <property type="entry name" value="F5_F8_type_C"/>
    <property type="match status" value="1"/>
</dbReference>
<dbReference type="PROSITE" id="PS51764">
    <property type="entry name" value="GH26"/>
    <property type="match status" value="1"/>
</dbReference>
<proteinExistence type="inferred from homology"/>
<dbReference type="InterPro" id="IPR000805">
    <property type="entry name" value="Glyco_hydro_26"/>
</dbReference>
<evidence type="ECO:0000256" key="5">
    <source>
        <dbReference type="SAM" id="SignalP"/>
    </source>
</evidence>
<evidence type="ECO:0000256" key="2">
    <source>
        <dbReference type="ARBA" id="ARBA00022801"/>
    </source>
</evidence>
<feature type="domain" description="GH26" evidence="7">
    <location>
        <begin position="34"/>
        <end position="347"/>
    </location>
</feature>
<evidence type="ECO:0000313" key="8">
    <source>
        <dbReference type="EMBL" id="MBO3743897.1"/>
    </source>
</evidence>
<reference evidence="8 9" key="1">
    <citation type="submission" date="2021-03" db="EMBL/GenBank/DDBJ databases">
        <title>Actinoplanes flavus sp. nov., a novel actinomycete isolated from Coconut Palm rhizosphere soil.</title>
        <authorList>
            <person name="Luo X."/>
        </authorList>
    </citation>
    <scope>NUCLEOTIDE SEQUENCE [LARGE SCALE GENOMIC DNA]</scope>
    <source>
        <strain evidence="8 9">NEAU-H7</strain>
    </source>
</reference>
<dbReference type="EMBL" id="JAGFNS010000047">
    <property type="protein sequence ID" value="MBO3743897.1"/>
    <property type="molecule type" value="Genomic_DNA"/>
</dbReference>
<organism evidence="8 9">
    <name type="scientific">Actinoplanes flavus</name>
    <dbReference type="NCBI Taxonomy" id="2820290"/>
    <lineage>
        <taxon>Bacteria</taxon>
        <taxon>Bacillati</taxon>
        <taxon>Actinomycetota</taxon>
        <taxon>Actinomycetes</taxon>
        <taxon>Micromonosporales</taxon>
        <taxon>Micromonosporaceae</taxon>
        <taxon>Actinoplanes</taxon>
    </lineage>
</organism>
<dbReference type="Gene3D" id="3.20.20.80">
    <property type="entry name" value="Glycosidases"/>
    <property type="match status" value="1"/>
</dbReference>
<dbReference type="RefSeq" id="WP_208473135.1">
    <property type="nucleotide sequence ID" value="NZ_JAGFNS010000047.1"/>
</dbReference>
<evidence type="ECO:0000256" key="1">
    <source>
        <dbReference type="ARBA" id="ARBA00007754"/>
    </source>
</evidence>
<dbReference type="SUPFAM" id="SSF51445">
    <property type="entry name" value="(Trans)glycosidases"/>
    <property type="match status" value="1"/>
</dbReference>
<dbReference type="PROSITE" id="PS50022">
    <property type="entry name" value="FA58C_3"/>
    <property type="match status" value="1"/>
</dbReference>
<sequence length="487" mass="55020">MIASRKTLAAGVAVMLTVLLGWSAPVQAATSPPTPRETLLNYLYGYANGRTVSGMHHKWEVYGADRTDWPTYWDDQIFAVTGERPGLWGGDFTWYKDPADLVGPAEAAWKAGQLVTLSWHSCRPKVPRTTKCDKSATSGTPNEKLTEAEWTEVLTEGTPLNTSWYQDLDKVADALAQLRDHGVGVLWRPLHEINSAWAWWGGHPQSYRLYEMMRTHFDARGLTNLVWVWNVTDQDPERFPDYPEQFADYLPGDAYVDVLSLDVWNKGYADGNDEPSTVDYTTLVNLAKGRPVALGEVKKVPSPALLARQPRWSWFMLWPDPLENQPEINTPAVLRATYQAPAVFNLGDLNRPVPDPALGADLAQSRPIWAKTSENTWLDARWAVDGNSRTRWSSTYADSQWIYLQLARPTVVRKIRLDWEAAYARKFQVQVSADGTTWRNACPDQAGVPGVQIVQLDDTQPVHYVKIYAWERATNYGYSLWSLNVYA</sequence>
<dbReference type="SUPFAM" id="SSF49785">
    <property type="entry name" value="Galactose-binding domain-like"/>
    <property type="match status" value="1"/>
</dbReference>